<protein>
    <recommendedName>
        <fullName evidence="2">histidine kinase</fullName>
        <ecNumber evidence="2">2.7.13.3</ecNumber>
    </recommendedName>
</protein>
<dbReference type="InterPro" id="IPR003594">
    <property type="entry name" value="HATPase_dom"/>
</dbReference>
<evidence type="ECO:0000256" key="1">
    <source>
        <dbReference type="ARBA" id="ARBA00000085"/>
    </source>
</evidence>
<dbReference type="SMART" id="SM00387">
    <property type="entry name" value="HATPase_c"/>
    <property type="match status" value="1"/>
</dbReference>
<dbReference type="PANTHER" id="PTHR45436:SF5">
    <property type="entry name" value="SENSOR HISTIDINE KINASE TRCS"/>
    <property type="match status" value="1"/>
</dbReference>
<feature type="domain" description="Histidine kinase/HSP90-like ATPase" evidence="8">
    <location>
        <begin position="512"/>
        <end position="622"/>
    </location>
</feature>
<dbReference type="SUPFAM" id="SSF55874">
    <property type="entry name" value="ATPase domain of HSP90 chaperone/DNA topoisomerase II/histidine kinase"/>
    <property type="match status" value="1"/>
</dbReference>
<gene>
    <name evidence="9" type="ORF">FrCorBMG51_16215</name>
</gene>
<feature type="compositionally biased region" description="Pro residues" evidence="6">
    <location>
        <begin position="799"/>
        <end position="808"/>
    </location>
</feature>
<dbReference type="Gene3D" id="3.30.565.10">
    <property type="entry name" value="Histidine kinase-like ATPase, C-terminal domain"/>
    <property type="match status" value="1"/>
</dbReference>
<evidence type="ECO:0000256" key="4">
    <source>
        <dbReference type="ARBA" id="ARBA00022679"/>
    </source>
</evidence>
<feature type="region of interest" description="Disordered" evidence="6">
    <location>
        <begin position="627"/>
        <end position="648"/>
    </location>
</feature>
<feature type="region of interest" description="Disordered" evidence="6">
    <location>
        <begin position="682"/>
        <end position="740"/>
    </location>
</feature>
<keyword evidence="4" id="KW-0808">Transferase</keyword>
<dbReference type="Pfam" id="PF02518">
    <property type="entry name" value="HATPase_c"/>
    <property type="match status" value="1"/>
</dbReference>
<accession>A0ABR5F1Z4</accession>
<keyword evidence="7" id="KW-0472">Membrane</keyword>
<dbReference type="EC" id="2.7.13.3" evidence="2"/>
<proteinExistence type="predicted"/>
<feature type="compositionally biased region" description="Basic and acidic residues" evidence="6">
    <location>
        <begin position="828"/>
        <end position="837"/>
    </location>
</feature>
<keyword evidence="5 9" id="KW-0418">Kinase</keyword>
<evidence type="ECO:0000256" key="3">
    <source>
        <dbReference type="ARBA" id="ARBA00022553"/>
    </source>
</evidence>
<evidence type="ECO:0000256" key="6">
    <source>
        <dbReference type="SAM" id="MobiDB-lite"/>
    </source>
</evidence>
<reference evidence="9 10" key="1">
    <citation type="submission" date="2014-12" db="EMBL/GenBank/DDBJ databases">
        <title>Frankia sp. BMG5.1 draft genome.</title>
        <authorList>
            <person name="Gtari M."/>
            <person name="Ghodhbane-Gtari F."/>
            <person name="Nouioui I."/>
            <person name="Ktari A."/>
            <person name="Hezbri K."/>
            <person name="Mimouni W."/>
            <person name="Sbissi I."/>
            <person name="Ayari A."/>
            <person name="Yamanaka T."/>
            <person name="Normand P."/>
            <person name="Tisa L.S."/>
            <person name="Boudabous A."/>
        </authorList>
    </citation>
    <scope>NUCLEOTIDE SEQUENCE [LARGE SCALE GENOMIC DNA]</scope>
    <source>
        <strain evidence="9 10">BMG5.1</strain>
    </source>
</reference>
<dbReference type="InterPro" id="IPR050428">
    <property type="entry name" value="TCS_sensor_his_kinase"/>
</dbReference>
<dbReference type="Gene3D" id="6.10.340.10">
    <property type="match status" value="1"/>
</dbReference>
<feature type="compositionally biased region" description="Basic and acidic residues" evidence="6">
    <location>
        <begin position="774"/>
        <end position="783"/>
    </location>
</feature>
<comment type="caution">
    <text evidence="9">The sequence shown here is derived from an EMBL/GenBank/DDBJ whole genome shotgun (WGS) entry which is preliminary data.</text>
</comment>
<keyword evidence="3" id="KW-0597">Phosphoprotein</keyword>
<dbReference type="EMBL" id="JWIO01000027">
    <property type="protein sequence ID" value="KLL10708.1"/>
    <property type="molecule type" value="Genomic_DNA"/>
</dbReference>
<feature type="compositionally biased region" description="Polar residues" evidence="6">
    <location>
        <begin position="784"/>
        <end position="796"/>
    </location>
</feature>
<dbReference type="InterPro" id="IPR036890">
    <property type="entry name" value="HATPase_C_sf"/>
</dbReference>
<dbReference type="PANTHER" id="PTHR45436">
    <property type="entry name" value="SENSOR HISTIDINE KINASE YKOH"/>
    <property type="match status" value="1"/>
</dbReference>
<feature type="compositionally biased region" description="Polar residues" evidence="6">
    <location>
        <begin position="705"/>
        <end position="722"/>
    </location>
</feature>
<comment type="catalytic activity">
    <reaction evidence="1">
        <text>ATP + protein L-histidine = ADP + protein N-phospho-L-histidine.</text>
        <dbReference type="EC" id="2.7.13.3"/>
    </reaction>
</comment>
<keyword evidence="7" id="KW-0812">Transmembrane</keyword>
<evidence type="ECO:0000313" key="9">
    <source>
        <dbReference type="EMBL" id="KLL10708.1"/>
    </source>
</evidence>
<feature type="transmembrane region" description="Helical" evidence="7">
    <location>
        <begin position="307"/>
        <end position="329"/>
    </location>
</feature>
<name>A0ABR5F1Z4_9ACTN</name>
<sequence length="947" mass="102607">MLQNWPIRSKLVAILILPLVALAVFSALQVRADLESVDTGNRVRDLAAFSTKVNDLIDALQQERYASSAVVGSQFREGVEEMQARRGPTDTAVTTYQREATRLPKSVTEDLQQVIDTIQRQLDQVPDHRQAIDQRQTDRVKNTEFYNKSINDLLDLIAQVGAGTDNAKLINYVGALTSVSRAREAAAQQRGSISVILFHQTNVAVVKQAQANAGAEDAWIAQFRTTASLEEQDFYDKTVGPVADSVSQMRDAIVFAAQMNQPITIDSQRALESMADKISRIRLVENQIAADLTKESNAIASHATRNAWLSSLLVALVLAVSVGISLLVASPMIRQLRRLRGAALEVANDSLPSVVERLHRGEQVQVETEVFPIRIGTKDEIGQVGEAFGTVHQVAVRTAVEQAAMRKSIGDTFLNLARRSQALIHRQLKVIDALERKETDPDELAELFRLDHLATRMRRHAEDLIVLSGSKPARGWRRPVAIKDVVRGAVAEVEDYTRVKVLPIAGSAIGGHAVGDVIHMLAELIENATSFSPPHTPVHVSGHQVSNGSVIEVEDRGLGMTDEEYAEINGRLSNPPPFDLRTSERLGLFVVGRLAQRHDIQVRLRPSPYGGTLAIVLVPTNLLREIDDAPQEEPTTSRPERTRTPALDAPLDVPLDAHLEDSIDFGDPTALTDSLAISKPLSLRDPIPMDDSDPLDDRLPLSGSFDTSELLSVSASPMPSATSGSGGGGGGEDRPLMDDLPVFPTIRSSWFVSESDQLGDGDADTGTGVDDGIGNEHPRERLRSNNLALEPNSWTEPPSDSPAPPPLPSARWDDAPSAPAGWPQPADRWADPLDAQRQRGLPNRRRSGPAAEPFSGTGSGFPQASAAPAAPPGQPDETGLPKRQRRASLAPELKGTPTNAPVAPSLLTGTRSPDEIRSMMSSFQSNFGRGLQEGPNPNGDDDAKRVM</sequence>
<dbReference type="GO" id="GO:0016301">
    <property type="term" value="F:kinase activity"/>
    <property type="evidence" value="ECO:0007669"/>
    <property type="project" value="UniProtKB-KW"/>
</dbReference>
<feature type="region of interest" description="Disordered" evidence="6">
    <location>
        <begin position="753"/>
        <end position="947"/>
    </location>
</feature>
<organism evidence="9 10">
    <name type="scientific">Protofrankia coriariae</name>
    <dbReference type="NCBI Taxonomy" id="1562887"/>
    <lineage>
        <taxon>Bacteria</taxon>
        <taxon>Bacillati</taxon>
        <taxon>Actinomycetota</taxon>
        <taxon>Actinomycetes</taxon>
        <taxon>Frankiales</taxon>
        <taxon>Frankiaceae</taxon>
        <taxon>Protofrankia</taxon>
    </lineage>
</organism>
<dbReference type="Proteomes" id="UP000035425">
    <property type="component" value="Unassembled WGS sequence"/>
</dbReference>
<dbReference type="Pfam" id="PF08376">
    <property type="entry name" value="NIT"/>
    <property type="match status" value="1"/>
</dbReference>
<evidence type="ECO:0000256" key="2">
    <source>
        <dbReference type="ARBA" id="ARBA00012438"/>
    </source>
</evidence>
<evidence type="ECO:0000256" key="5">
    <source>
        <dbReference type="ARBA" id="ARBA00022777"/>
    </source>
</evidence>
<evidence type="ECO:0000313" key="10">
    <source>
        <dbReference type="Proteomes" id="UP000035425"/>
    </source>
</evidence>
<evidence type="ECO:0000256" key="7">
    <source>
        <dbReference type="SAM" id="Phobius"/>
    </source>
</evidence>
<dbReference type="InterPro" id="IPR013587">
    <property type="entry name" value="Nitrate/nitrite_sensing"/>
</dbReference>
<evidence type="ECO:0000259" key="8">
    <source>
        <dbReference type="SMART" id="SM00387"/>
    </source>
</evidence>
<keyword evidence="10" id="KW-1185">Reference proteome</keyword>
<dbReference type="RefSeq" id="WP_047223891.1">
    <property type="nucleotide sequence ID" value="NZ_JWIO01000027.1"/>
</dbReference>
<keyword evidence="7" id="KW-1133">Transmembrane helix</keyword>